<dbReference type="EMBL" id="CM024800">
    <property type="protein sequence ID" value="KAG8012848.1"/>
    <property type="molecule type" value="Genomic_DNA"/>
</dbReference>
<organism evidence="1 2">
    <name type="scientific">Nibea albiflora</name>
    <name type="common">Yellow drum</name>
    <name type="synonym">Corvina albiflora</name>
    <dbReference type="NCBI Taxonomy" id="240163"/>
    <lineage>
        <taxon>Eukaryota</taxon>
        <taxon>Metazoa</taxon>
        <taxon>Chordata</taxon>
        <taxon>Craniata</taxon>
        <taxon>Vertebrata</taxon>
        <taxon>Euteleostomi</taxon>
        <taxon>Actinopterygii</taxon>
        <taxon>Neopterygii</taxon>
        <taxon>Teleostei</taxon>
        <taxon>Neoteleostei</taxon>
        <taxon>Acanthomorphata</taxon>
        <taxon>Eupercaria</taxon>
        <taxon>Sciaenidae</taxon>
        <taxon>Nibea</taxon>
    </lineage>
</organism>
<comment type="caution">
    <text evidence="1">The sequence shown here is derived from an EMBL/GenBank/DDBJ whole genome shotgun (WGS) entry which is preliminary data.</text>
</comment>
<sequence length="306" mass="32798">MTASSRPLSPQPSTSLMTHPETLTATGWDADRVRYKGEKCFSVPVKCLLIPEEDALQLQTPPLAGSRTPSVQTAVSEDSKGDSSEVCNSPESAQLSVDDAEWRIGEPAVLETVCDAKENSALPAEHNMLHEDTFVGIIHSDFRPLTNPWDIFPPPGDTSPSSCASSESTPTHSPHDRTVAESKPDQAAVLTSTQFPVQSSKEPQQTSEQSTLPPYQPRLPSTSHAASVGSSTSSFLKTPEPFTTLSNLSPATDKHHTDPGASNEERQEKRKSGKAKRKSSVLTPEGRSGRGRGGSSDQQESSILVV</sequence>
<dbReference type="Proteomes" id="UP000805704">
    <property type="component" value="Chromosome 12"/>
</dbReference>
<keyword evidence="2" id="KW-1185">Reference proteome</keyword>
<name>A0ACB7FEH2_NIBAL</name>
<accession>A0ACB7FEH2</accession>
<evidence type="ECO:0000313" key="1">
    <source>
        <dbReference type="EMBL" id="KAG8012848.1"/>
    </source>
</evidence>
<protein>
    <submittedName>
        <fullName evidence="1">Uncharacterized protein</fullName>
    </submittedName>
</protein>
<evidence type="ECO:0000313" key="2">
    <source>
        <dbReference type="Proteomes" id="UP000805704"/>
    </source>
</evidence>
<gene>
    <name evidence="1" type="ORF">GBF38_020771</name>
</gene>
<proteinExistence type="predicted"/>
<reference evidence="1" key="1">
    <citation type="submission" date="2020-04" db="EMBL/GenBank/DDBJ databases">
        <title>A chromosome-scale assembly and high-density genetic map of the yellow drum (Nibea albiflora) genome.</title>
        <authorList>
            <person name="Xu D."/>
            <person name="Zhang W."/>
            <person name="Chen R."/>
            <person name="Tan P."/>
            <person name="Wang L."/>
            <person name="Song H."/>
            <person name="Tian L."/>
            <person name="Zhu Q."/>
            <person name="Wang B."/>
        </authorList>
    </citation>
    <scope>NUCLEOTIDE SEQUENCE</scope>
    <source>
        <strain evidence="1">ZJHYS-2018</strain>
    </source>
</reference>